<evidence type="ECO:0000256" key="1">
    <source>
        <dbReference type="ARBA" id="ARBA00010609"/>
    </source>
</evidence>
<proteinExistence type="inferred from homology"/>
<comment type="caution">
    <text evidence="5">The sequence shown here is derived from an EMBL/GenBank/DDBJ whole genome shotgun (WGS) entry which is preliminary data.</text>
</comment>
<reference evidence="5 6" key="1">
    <citation type="submission" date="2024-10" db="EMBL/GenBank/DDBJ databases">
        <title>The Natural Products Discovery Center: Release of the First 8490 Sequenced Strains for Exploring Actinobacteria Biosynthetic Diversity.</title>
        <authorList>
            <person name="Kalkreuter E."/>
            <person name="Kautsar S.A."/>
            <person name="Yang D."/>
            <person name="Bader C.D."/>
            <person name="Teijaro C.N."/>
            <person name="Fluegel L."/>
            <person name="Davis C.M."/>
            <person name="Simpson J.R."/>
            <person name="Lauterbach L."/>
            <person name="Steele A.D."/>
            <person name="Gui C."/>
            <person name="Meng S."/>
            <person name="Li G."/>
            <person name="Viehrig K."/>
            <person name="Ye F."/>
            <person name="Su P."/>
            <person name="Kiefer A.F."/>
            <person name="Nichols A."/>
            <person name="Cepeda A.J."/>
            <person name="Yan W."/>
            <person name="Fan B."/>
            <person name="Jiang Y."/>
            <person name="Adhikari A."/>
            <person name="Zheng C.-J."/>
            <person name="Schuster L."/>
            <person name="Cowan T.M."/>
            <person name="Smanski M.J."/>
            <person name="Chevrette M.G."/>
            <person name="De Carvalho L.P.S."/>
            <person name="Shen B."/>
        </authorList>
    </citation>
    <scope>NUCLEOTIDE SEQUENCE [LARGE SCALE GENOMIC DNA]</scope>
    <source>
        <strain evidence="5 6">NPDC050545</strain>
    </source>
</reference>
<gene>
    <name evidence="5" type="ORF">ACIBG2_03670</name>
</gene>
<dbReference type="InterPro" id="IPR011707">
    <property type="entry name" value="Cu-oxidase-like_N"/>
</dbReference>
<dbReference type="InterPro" id="IPR045087">
    <property type="entry name" value="Cu-oxidase_fam"/>
</dbReference>
<dbReference type="PANTHER" id="PTHR48267:SF1">
    <property type="entry name" value="BILIRUBIN OXIDASE"/>
    <property type="match status" value="1"/>
</dbReference>
<dbReference type="InterPro" id="IPR006311">
    <property type="entry name" value="TAT_signal"/>
</dbReference>
<organism evidence="5 6">
    <name type="scientific">Nonomuraea typhae</name>
    <dbReference type="NCBI Taxonomy" id="2603600"/>
    <lineage>
        <taxon>Bacteria</taxon>
        <taxon>Bacillati</taxon>
        <taxon>Actinomycetota</taxon>
        <taxon>Actinomycetes</taxon>
        <taxon>Streptosporangiales</taxon>
        <taxon>Streptosporangiaceae</taxon>
        <taxon>Nonomuraea</taxon>
    </lineage>
</organism>
<dbReference type="InterPro" id="IPR008972">
    <property type="entry name" value="Cupredoxin"/>
</dbReference>
<dbReference type="PROSITE" id="PS51318">
    <property type="entry name" value="TAT"/>
    <property type="match status" value="1"/>
</dbReference>
<evidence type="ECO:0000313" key="6">
    <source>
        <dbReference type="Proteomes" id="UP001612741"/>
    </source>
</evidence>
<evidence type="ECO:0000259" key="4">
    <source>
        <dbReference type="Pfam" id="PF07732"/>
    </source>
</evidence>
<dbReference type="Gene3D" id="2.60.40.420">
    <property type="entry name" value="Cupredoxins - blue copper proteins"/>
    <property type="match status" value="3"/>
</dbReference>
<dbReference type="SUPFAM" id="SSF49503">
    <property type="entry name" value="Cupredoxins"/>
    <property type="match status" value="3"/>
</dbReference>
<dbReference type="EMBL" id="JBITGY010000001">
    <property type="protein sequence ID" value="MFI6496455.1"/>
    <property type="molecule type" value="Genomic_DNA"/>
</dbReference>
<protein>
    <submittedName>
        <fullName evidence="5">Multicopper oxidase family protein</fullName>
    </submittedName>
</protein>
<dbReference type="CDD" id="cd13844">
    <property type="entry name" value="CuRO_1_BOD_CotA_like"/>
    <property type="match status" value="1"/>
</dbReference>
<feature type="domain" description="Plastocyanin-like" evidence="4">
    <location>
        <begin position="97"/>
        <end position="132"/>
    </location>
</feature>
<sequence>MDDTGANQQGTTRRQLLISSAAGIAALGLGLGESQAATATRTRAGGVPPRDPLLVLSKFVDRLPIPPVVRPQRRGSAWELTIRMRTVRRKLHSELPASTLWTYEGAFPGPTIEVERGQRVRATWVNQLEGTMPIIAVRAAEDAIGRPGEPPTNWPGREKTEPVPGVEQIPPWAAVHLHGAHVGAGNDGWGENVILPGDAQLSEYPGTQAGTTLWYHDHAMHLTRWTQMAGLAGMYVIRDKEEAALGLPRGKYEIPLILCDRNFDLDASKKPTGQLLHKVEIASPMKIIVPFAGPYTLVNGVIWPYAEVEARWYRFRLLNMSNSRVYRLVVLDEQNQVVPGALKLIGTDQGLLGAPAPLTGPLVLSPAERVDVLVDFKELAGKTLKLVDTRPGITPGQPDLSNNINEPDVMQFRVAGKPGGDRFTLPATLSPTFKRFTLADLPPGHAVRWIVLTRPGAPAEAEQWEMTEVDPATVQIPGDGIVQVQGPDGQIKTLKRISKNFNDTANFLIERGAWEEWRFLDLGGPPHPMHLHAVDFHPVARDIYDVSGWSRAARGTTKPIKYLRPGVLEPHELGRKDVIRAAGGEGFTGELITIAVRFDAVGRFVYHCHTLEHEVHMMRPFVVMPTEMMTFGGHPAGHGGH</sequence>
<evidence type="ECO:0000259" key="3">
    <source>
        <dbReference type="Pfam" id="PF07731"/>
    </source>
</evidence>
<dbReference type="Pfam" id="PF07731">
    <property type="entry name" value="Cu-oxidase_2"/>
    <property type="match status" value="1"/>
</dbReference>
<keyword evidence="6" id="KW-1185">Reference proteome</keyword>
<dbReference type="PANTHER" id="PTHR48267">
    <property type="entry name" value="CUPREDOXIN SUPERFAMILY PROTEIN"/>
    <property type="match status" value="1"/>
</dbReference>
<feature type="domain" description="Plastocyanin-like" evidence="3">
    <location>
        <begin position="498"/>
        <end position="625"/>
    </location>
</feature>
<dbReference type="Proteomes" id="UP001612741">
    <property type="component" value="Unassembled WGS sequence"/>
</dbReference>
<evidence type="ECO:0000256" key="2">
    <source>
        <dbReference type="SAM" id="MobiDB-lite"/>
    </source>
</evidence>
<dbReference type="RefSeq" id="WP_397078594.1">
    <property type="nucleotide sequence ID" value="NZ_JBITGY010000001.1"/>
</dbReference>
<name>A0ABW7YKM7_9ACTN</name>
<dbReference type="InterPro" id="IPR011706">
    <property type="entry name" value="Cu-oxidase_C"/>
</dbReference>
<dbReference type="Pfam" id="PF07732">
    <property type="entry name" value="Cu-oxidase_3"/>
    <property type="match status" value="2"/>
</dbReference>
<feature type="region of interest" description="Disordered" evidence="2">
    <location>
        <begin position="144"/>
        <end position="164"/>
    </location>
</feature>
<evidence type="ECO:0000313" key="5">
    <source>
        <dbReference type="EMBL" id="MFI6496455.1"/>
    </source>
</evidence>
<comment type="similarity">
    <text evidence="1">Belongs to the multicopper oxidase family.</text>
</comment>
<feature type="domain" description="Plastocyanin-like" evidence="4">
    <location>
        <begin position="174"/>
        <end position="241"/>
    </location>
</feature>
<accession>A0ABW7YKM7</accession>